<keyword evidence="9" id="KW-1185">Reference proteome</keyword>
<dbReference type="EMBL" id="JADGJW010000318">
    <property type="protein sequence ID" value="KAJ3220037.1"/>
    <property type="molecule type" value="Genomic_DNA"/>
</dbReference>
<dbReference type="GO" id="GO:0006270">
    <property type="term" value="P:DNA replication initiation"/>
    <property type="evidence" value="ECO:0007669"/>
    <property type="project" value="TreeGrafter"/>
</dbReference>
<dbReference type="Proteomes" id="UP001211065">
    <property type="component" value="Unassembled WGS sequence"/>
</dbReference>
<evidence type="ECO:0000313" key="8">
    <source>
        <dbReference type="EMBL" id="KAJ3220037.1"/>
    </source>
</evidence>
<keyword evidence="3" id="KW-0235">DNA replication</keyword>
<dbReference type="InterPro" id="IPR045667">
    <property type="entry name" value="ORC3_N"/>
</dbReference>
<proteinExistence type="inferred from homology"/>
<dbReference type="Pfam" id="PF07034">
    <property type="entry name" value="ORC3_N"/>
    <property type="match status" value="1"/>
</dbReference>
<evidence type="ECO:0000256" key="2">
    <source>
        <dbReference type="ARBA" id="ARBA00010977"/>
    </source>
</evidence>
<evidence type="ECO:0000259" key="6">
    <source>
        <dbReference type="Pfam" id="PF07034"/>
    </source>
</evidence>
<feature type="domain" description="Origin recognition complex subunit 3 winged helix C-terminal" evidence="7">
    <location>
        <begin position="757"/>
        <end position="790"/>
    </location>
</feature>
<comment type="subcellular location">
    <subcellularLocation>
        <location evidence="1">Nucleus</location>
    </subcellularLocation>
</comment>
<dbReference type="InterPro" id="IPR020795">
    <property type="entry name" value="ORC3"/>
</dbReference>
<dbReference type="PANTHER" id="PTHR12748:SF0">
    <property type="entry name" value="ORIGIN RECOGNITION COMPLEX SUBUNIT 3"/>
    <property type="match status" value="1"/>
</dbReference>
<evidence type="ECO:0000313" key="9">
    <source>
        <dbReference type="Proteomes" id="UP001211065"/>
    </source>
</evidence>
<dbReference type="InterPro" id="IPR040855">
    <property type="entry name" value="ORC_WH_C"/>
</dbReference>
<feature type="domain" description="Origin recognition complex subunit 3 winged helix C-terminal" evidence="7">
    <location>
        <begin position="683"/>
        <end position="751"/>
    </location>
</feature>
<reference evidence="8" key="1">
    <citation type="submission" date="2020-05" db="EMBL/GenBank/DDBJ databases">
        <title>Phylogenomic resolution of chytrid fungi.</title>
        <authorList>
            <person name="Stajich J.E."/>
            <person name="Amses K."/>
            <person name="Simmons R."/>
            <person name="Seto K."/>
            <person name="Myers J."/>
            <person name="Bonds A."/>
            <person name="Quandt C.A."/>
            <person name="Barry K."/>
            <person name="Liu P."/>
            <person name="Grigoriev I."/>
            <person name="Longcore J.E."/>
            <person name="James T.Y."/>
        </authorList>
    </citation>
    <scope>NUCLEOTIDE SEQUENCE</scope>
    <source>
        <strain evidence="8">JEL0476</strain>
    </source>
</reference>
<evidence type="ECO:0000259" key="7">
    <source>
        <dbReference type="Pfam" id="PF18137"/>
    </source>
</evidence>
<feature type="domain" description="Origin recognition complex subunit 3 N-terminal" evidence="6">
    <location>
        <begin position="53"/>
        <end position="393"/>
    </location>
</feature>
<dbReference type="GO" id="GO:0005664">
    <property type="term" value="C:nuclear origin of replication recognition complex"/>
    <property type="evidence" value="ECO:0007669"/>
    <property type="project" value="InterPro"/>
</dbReference>
<name>A0AAD5U0F3_9FUNG</name>
<dbReference type="GO" id="GO:0005656">
    <property type="term" value="C:nuclear pre-replicative complex"/>
    <property type="evidence" value="ECO:0007669"/>
    <property type="project" value="TreeGrafter"/>
</dbReference>
<comment type="similarity">
    <text evidence="2">Belongs to the ORC3 family.</text>
</comment>
<dbReference type="CDD" id="cd20704">
    <property type="entry name" value="Orc3"/>
    <property type="match status" value="2"/>
</dbReference>
<evidence type="ECO:0000256" key="5">
    <source>
        <dbReference type="ARBA" id="ARBA00023242"/>
    </source>
</evidence>
<evidence type="ECO:0000256" key="1">
    <source>
        <dbReference type="ARBA" id="ARBA00004123"/>
    </source>
</evidence>
<gene>
    <name evidence="8" type="primary">ORC3</name>
    <name evidence="8" type="ORF">HK099_004481</name>
</gene>
<sequence>MSKSITSAITVEFPKNFVEIEQEDFSDSGSGIYDDFDNITEINNHPAKDVPLDYEFVSLFNFAESFENTKKRKFLLERALKNLNFISTKTINSFNSNITTRIATFINNCVQVDSPYSELPTALIFAGTNLPDHENLCIQLKYSIIKEYKFKTATLLNQNCQTIQHAMTSIIDQFMYINDEDAEYDNSLVIEGEPQDGSDKECEESTFDWRSERVISMLLIKHLPIFKGRSKPLSYDINLLRTWYKQKKTNQIKKLVIFVRDFESIEHKILCHVIQICSLNRSELPFVFVLFLATSMETINQNIPKNVLNLMSFEKFFTKQSSNFFDLITKNLFISSQTSSDCSDNEFNLKLSYNVFDLCWTKFNSHTLCVESYLKDIKFAVLDHYYGNPLSVLTDYDSKKGDDDVIEALQSYHFTEIRNLPSFKSYVNARKEKEAKKMRNLITDDVELKKFIKISLQDLDKYHQNFDTAFNIILSLRNNCHLASGKISLKVLYNFALKQNLLESPQIKFALKSMRKTISILEENSNQNLLEETVIFKKLLADFKSYEDEDYVSSSEASSSEDEISGKKLKRSLEFVETEKIYKRLKLETARNTKKKEKENLHVDKLSENYFFEKDLKENQNFIEKINGRTNKNSLCNFTDKIVDFYENFFRTNLKWHKFFPLNEIKYYSKESRLKKAFSSQPREALRNAFLNPTFYLQCECCSDIENFETELNKNQNDMVIVYKLFKESGKMINLYDWYISFGTVLDDGKIGLDPNLVLARFARCITQLQFLGFIKVTNKKVDHVLKLTFW</sequence>
<dbReference type="GO" id="GO:0003688">
    <property type="term" value="F:DNA replication origin binding"/>
    <property type="evidence" value="ECO:0007669"/>
    <property type="project" value="TreeGrafter"/>
</dbReference>
<dbReference type="GO" id="GO:0031261">
    <property type="term" value="C:DNA replication preinitiation complex"/>
    <property type="evidence" value="ECO:0007669"/>
    <property type="project" value="TreeGrafter"/>
</dbReference>
<keyword evidence="4" id="KW-0238">DNA-binding</keyword>
<keyword evidence="5" id="KW-0539">Nucleus</keyword>
<dbReference type="Pfam" id="PF18137">
    <property type="entry name" value="WHD_ORC"/>
    <property type="match status" value="2"/>
</dbReference>
<dbReference type="PANTHER" id="PTHR12748">
    <property type="entry name" value="ORIGIN RECOGNITION COMPLEX SUBUNIT 3"/>
    <property type="match status" value="1"/>
</dbReference>
<protein>
    <submittedName>
        <fullName evidence="8">Origin recognition complex subunit 3</fullName>
    </submittedName>
</protein>
<dbReference type="AlphaFoldDB" id="A0AAD5U0F3"/>
<evidence type="ECO:0000256" key="4">
    <source>
        <dbReference type="ARBA" id="ARBA00023125"/>
    </source>
</evidence>
<organism evidence="8 9">
    <name type="scientific">Clydaea vesicula</name>
    <dbReference type="NCBI Taxonomy" id="447962"/>
    <lineage>
        <taxon>Eukaryota</taxon>
        <taxon>Fungi</taxon>
        <taxon>Fungi incertae sedis</taxon>
        <taxon>Chytridiomycota</taxon>
        <taxon>Chytridiomycota incertae sedis</taxon>
        <taxon>Chytridiomycetes</taxon>
        <taxon>Lobulomycetales</taxon>
        <taxon>Lobulomycetaceae</taxon>
        <taxon>Clydaea</taxon>
    </lineage>
</organism>
<evidence type="ECO:0000256" key="3">
    <source>
        <dbReference type="ARBA" id="ARBA00022705"/>
    </source>
</evidence>
<comment type="caution">
    <text evidence="8">The sequence shown here is derived from an EMBL/GenBank/DDBJ whole genome shotgun (WGS) entry which is preliminary data.</text>
</comment>
<accession>A0AAD5U0F3</accession>